<evidence type="ECO:0000313" key="2">
    <source>
        <dbReference type="Proteomes" id="UP000595662"/>
    </source>
</evidence>
<accession>A0A7T6XU02</accession>
<protein>
    <submittedName>
        <fullName evidence="1">Uncharacterized protein</fullName>
    </submittedName>
</protein>
<organism evidence="1 2">
    <name type="scientific">Penicillium digitatum</name>
    <name type="common">Green mold</name>
    <dbReference type="NCBI Taxonomy" id="36651"/>
    <lineage>
        <taxon>Eukaryota</taxon>
        <taxon>Fungi</taxon>
        <taxon>Dikarya</taxon>
        <taxon>Ascomycota</taxon>
        <taxon>Pezizomycotina</taxon>
        <taxon>Eurotiomycetes</taxon>
        <taxon>Eurotiomycetidae</taxon>
        <taxon>Eurotiales</taxon>
        <taxon>Aspergillaceae</taxon>
        <taxon>Penicillium</taxon>
    </lineage>
</organism>
<dbReference type="GeneID" id="90952361"/>
<gene>
    <name evidence="1" type="ORF">Pdw03_2282</name>
</gene>
<dbReference type="Proteomes" id="UP000595662">
    <property type="component" value="Chromosome 5"/>
</dbReference>
<dbReference type="RefSeq" id="XP_065957862.1">
    <property type="nucleotide sequence ID" value="XM_066100135.1"/>
</dbReference>
<dbReference type="EMBL" id="CP060778">
    <property type="protein sequence ID" value="QQK47384.1"/>
    <property type="molecule type" value="Genomic_DNA"/>
</dbReference>
<evidence type="ECO:0000313" key="1">
    <source>
        <dbReference type="EMBL" id="QQK47384.1"/>
    </source>
</evidence>
<sequence>MLEQLQFLFEEPSVLLAFLNASTPQPNDQDSSGQGWYLIPVGFSHLVDFINPNIVTLVAQSRGAGIAGRNEANFAADLAVVGVNNDSQTAFGGRGFAFLFDEVDYICATGQSDLIHAASDVIHGISGAVHCTESLSRD</sequence>
<name>A0A7T6XU02_PENDI</name>
<proteinExistence type="predicted"/>
<dbReference type="AlphaFoldDB" id="A0A7T6XU02"/>
<reference evidence="1 2" key="1">
    <citation type="submission" date="2020-08" db="EMBL/GenBank/DDBJ databases">
        <title>The completed genome sequence of the pathogenic ascomycete fungus Penicillium digitatum.</title>
        <authorList>
            <person name="Wang M."/>
        </authorList>
    </citation>
    <scope>NUCLEOTIDE SEQUENCE [LARGE SCALE GENOMIC DNA]</scope>
    <source>
        <strain evidence="1 2">PdW03</strain>
    </source>
</reference>